<keyword evidence="2" id="KW-0449">Lipoprotein</keyword>
<evidence type="ECO:0000256" key="1">
    <source>
        <dbReference type="ARBA" id="ARBA00022729"/>
    </source>
</evidence>
<evidence type="ECO:0000313" key="2">
    <source>
        <dbReference type="EMBL" id="MFC7449687.1"/>
    </source>
</evidence>
<evidence type="ECO:0000313" key="3">
    <source>
        <dbReference type="Proteomes" id="UP001596484"/>
    </source>
</evidence>
<dbReference type="InterPro" id="IPR019674">
    <property type="entry name" value="Lipoprotein_LpqN/LpqT-like"/>
</dbReference>
<dbReference type="RefSeq" id="WP_378406937.1">
    <property type="nucleotide sequence ID" value="NZ_JBHTCS010000021.1"/>
</dbReference>
<keyword evidence="1" id="KW-0732">Signal</keyword>
<gene>
    <name evidence="2" type="ORF">ACFQS9_17465</name>
</gene>
<comment type="caution">
    <text evidence="2">The sequence shown here is derived from an EMBL/GenBank/DDBJ whole genome shotgun (WGS) entry which is preliminary data.</text>
</comment>
<name>A0ABW2S145_9NOCA</name>
<dbReference type="Pfam" id="PF10738">
    <property type="entry name" value="Lpp-LpqN"/>
    <property type="match status" value="1"/>
</dbReference>
<dbReference type="EMBL" id="JBHTCS010000021">
    <property type="protein sequence ID" value="MFC7449687.1"/>
    <property type="molecule type" value="Genomic_DNA"/>
</dbReference>
<accession>A0ABW2S145</accession>
<proteinExistence type="predicted"/>
<reference evidence="3" key="1">
    <citation type="journal article" date="2019" name="Int. J. Syst. Evol. Microbiol.">
        <title>The Global Catalogue of Microorganisms (GCM) 10K type strain sequencing project: providing services to taxonomists for standard genome sequencing and annotation.</title>
        <authorList>
            <consortium name="The Broad Institute Genomics Platform"/>
            <consortium name="The Broad Institute Genome Sequencing Center for Infectious Disease"/>
            <person name="Wu L."/>
            <person name="Ma J."/>
        </authorList>
    </citation>
    <scope>NUCLEOTIDE SEQUENCE [LARGE SCALE GENOMIC DNA]</scope>
    <source>
        <strain evidence="3">ICMP 19430</strain>
    </source>
</reference>
<organism evidence="2 3">
    <name type="scientific">Rhodococcus daqingensis</name>
    <dbReference type="NCBI Taxonomy" id="2479363"/>
    <lineage>
        <taxon>Bacteria</taxon>
        <taxon>Bacillati</taxon>
        <taxon>Actinomycetota</taxon>
        <taxon>Actinomycetes</taxon>
        <taxon>Mycobacteriales</taxon>
        <taxon>Nocardiaceae</taxon>
        <taxon>Rhodococcus</taxon>
    </lineage>
</organism>
<sequence>MVSDANDSGDQTIAEYLAAHGIGCVPSDDGESTVSVPVLPGWSELPVGEVSGAVQVLVCLGAATEGFTPNAVLTHGRLTAAAEPGDVLARAFADSRRLPGWQDVELSTAEFHGRPSAFIRGIYAVEPWNLDATTRYVVSDGKQGQYLTQLTVTSLASRDGDLATDVAVLNLGLEITQR</sequence>
<protein>
    <submittedName>
        <fullName evidence="2">LpqN/LpqT family lipoprotein</fullName>
    </submittedName>
</protein>
<dbReference type="Proteomes" id="UP001596484">
    <property type="component" value="Unassembled WGS sequence"/>
</dbReference>
<keyword evidence="3" id="KW-1185">Reference proteome</keyword>
<dbReference type="Gene3D" id="3.40.1000.10">
    <property type="entry name" value="Mog1/PsbP, alpha/beta/alpha sandwich"/>
    <property type="match status" value="1"/>
</dbReference>